<dbReference type="RefSeq" id="XP_064656658.1">
    <property type="nucleotide sequence ID" value="XM_064804816.1"/>
</dbReference>
<feature type="signal peptide" evidence="1">
    <location>
        <begin position="1"/>
        <end position="24"/>
    </location>
</feature>
<sequence length="120" mass="12919">MAGSGYISNFIFGLVLLVAGLAAAKPVKHVWDFDFHAGNNNLKCPAAGGSKYVGPRGGQWHWGPISDISFEQCIQECGQLDGCFVATYTGTCYLKTIGNVKGKGYVKKNNNAYRVAIKLN</sequence>
<dbReference type="AlphaFoldDB" id="A0AAV9P695"/>
<comment type="caution">
    <text evidence="3">The sequence shown here is derived from an EMBL/GenBank/DDBJ whole genome shotgun (WGS) entry which is preliminary data.</text>
</comment>
<keyword evidence="1" id="KW-0732">Signal</keyword>
<name>A0AAV9P695_9PEZI</name>
<dbReference type="EMBL" id="JAVRRT010000012">
    <property type="protein sequence ID" value="KAK5166850.1"/>
    <property type="molecule type" value="Genomic_DNA"/>
</dbReference>
<keyword evidence="4" id="KW-1185">Reference proteome</keyword>
<protein>
    <recommendedName>
        <fullName evidence="2">PAN-3 domain-containing protein</fullName>
    </recommendedName>
</protein>
<evidence type="ECO:0000313" key="3">
    <source>
        <dbReference type="EMBL" id="KAK5166850.1"/>
    </source>
</evidence>
<evidence type="ECO:0000259" key="2">
    <source>
        <dbReference type="Pfam" id="PF08277"/>
    </source>
</evidence>
<dbReference type="GeneID" id="89928915"/>
<feature type="domain" description="PAN-3" evidence="2">
    <location>
        <begin position="68"/>
        <end position="111"/>
    </location>
</feature>
<feature type="chain" id="PRO_5043933988" description="PAN-3 domain-containing protein" evidence="1">
    <location>
        <begin position="25"/>
        <end position="120"/>
    </location>
</feature>
<dbReference type="Proteomes" id="UP001337655">
    <property type="component" value="Unassembled WGS sequence"/>
</dbReference>
<gene>
    <name evidence="3" type="ORF">LTR77_007579</name>
</gene>
<organism evidence="3 4">
    <name type="scientific">Saxophila tyrrhenica</name>
    <dbReference type="NCBI Taxonomy" id="1690608"/>
    <lineage>
        <taxon>Eukaryota</taxon>
        <taxon>Fungi</taxon>
        <taxon>Dikarya</taxon>
        <taxon>Ascomycota</taxon>
        <taxon>Pezizomycotina</taxon>
        <taxon>Dothideomycetes</taxon>
        <taxon>Dothideomycetidae</taxon>
        <taxon>Mycosphaerellales</taxon>
        <taxon>Extremaceae</taxon>
        <taxon>Saxophila</taxon>
    </lineage>
</organism>
<accession>A0AAV9P695</accession>
<proteinExistence type="predicted"/>
<evidence type="ECO:0000313" key="4">
    <source>
        <dbReference type="Proteomes" id="UP001337655"/>
    </source>
</evidence>
<dbReference type="Pfam" id="PF08277">
    <property type="entry name" value="PAN_3"/>
    <property type="match status" value="1"/>
</dbReference>
<reference evidence="3 4" key="1">
    <citation type="submission" date="2023-08" db="EMBL/GenBank/DDBJ databases">
        <title>Black Yeasts Isolated from many extreme environments.</title>
        <authorList>
            <person name="Coleine C."/>
            <person name="Stajich J.E."/>
            <person name="Selbmann L."/>
        </authorList>
    </citation>
    <scope>NUCLEOTIDE SEQUENCE [LARGE SCALE GENOMIC DNA]</scope>
    <source>
        <strain evidence="3 4">CCFEE 5935</strain>
    </source>
</reference>
<evidence type="ECO:0000256" key="1">
    <source>
        <dbReference type="SAM" id="SignalP"/>
    </source>
</evidence>
<dbReference type="InterPro" id="IPR006583">
    <property type="entry name" value="PAN-3_domain"/>
</dbReference>